<dbReference type="AlphaFoldDB" id="A0AAW5JIY7"/>
<dbReference type="EMBL" id="JANFYS010000002">
    <property type="protein sequence ID" value="MCQ4769182.1"/>
    <property type="molecule type" value="Genomic_DNA"/>
</dbReference>
<accession>A0AAW5JIY7</accession>
<dbReference type="RefSeq" id="WP_050619282.1">
    <property type="nucleotide sequence ID" value="NZ_JALEQM010000084.1"/>
</dbReference>
<proteinExistence type="predicted"/>
<reference evidence="1" key="1">
    <citation type="submission" date="2022-06" db="EMBL/GenBank/DDBJ databases">
        <title>Isolation of gut microbiota from human fecal samples.</title>
        <authorList>
            <person name="Pamer E.G."/>
            <person name="Barat B."/>
            <person name="Waligurski E."/>
            <person name="Medina S."/>
            <person name="Paddock L."/>
            <person name="Mostad J."/>
        </authorList>
    </citation>
    <scope>NUCLEOTIDE SEQUENCE</scope>
    <source>
        <strain evidence="1">DFI.9.91</strain>
    </source>
</reference>
<dbReference type="Proteomes" id="UP001204562">
    <property type="component" value="Unassembled WGS sequence"/>
</dbReference>
<comment type="caution">
    <text evidence="1">The sequence shown here is derived from an EMBL/GenBank/DDBJ whole genome shotgun (WGS) entry which is preliminary data.</text>
</comment>
<gene>
    <name evidence="1" type="ORF">NE579_01710</name>
</gene>
<protein>
    <recommendedName>
        <fullName evidence="3">DUF2190 family protein</fullName>
    </recommendedName>
</protein>
<organism evidence="1 2">
    <name type="scientific">Intestinimonas massiliensis</name>
    <name type="common">ex Afouda et al. 2020</name>
    <dbReference type="NCBI Taxonomy" id="1673721"/>
    <lineage>
        <taxon>Bacteria</taxon>
        <taxon>Bacillati</taxon>
        <taxon>Bacillota</taxon>
        <taxon>Clostridia</taxon>
        <taxon>Eubacteriales</taxon>
        <taxon>Intestinimonas</taxon>
    </lineage>
</organism>
<evidence type="ECO:0000313" key="2">
    <source>
        <dbReference type="Proteomes" id="UP001204562"/>
    </source>
</evidence>
<evidence type="ECO:0008006" key="3">
    <source>
        <dbReference type="Google" id="ProtNLM"/>
    </source>
</evidence>
<evidence type="ECO:0000313" key="1">
    <source>
        <dbReference type="EMBL" id="MCQ4769182.1"/>
    </source>
</evidence>
<name>A0AAW5JIY7_9FIRM</name>
<sequence length="118" mass="11647">MSRQVSYEEIGAVTATFIAQSGVEDGMAVKLAGDSTVGPCTAGERFCGVALAPVGGFAAVQVGGFARVKYSGTGVAPGWVSLTADGSGGVKQAGSGDGARDYLVVSADTTAKTAVVRL</sequence>